<feature type="compositionally biased region" description="Low complexity" evidence="4">
    <location>
        <begin position="31"/>
        <end position="50"/>
    </location>
</feature>
<evidence type="ECO:0000256" key="2">
    <source>
        <dbReference type="ARBA" id="ARBA00022737"/>
    </source>
</evidence>
<feature type="domain" description="EF-hand" evidence="5">
    <location>
        <begin position="177"/>
        <end position="210"/>
    </location>
</feature>
<feature type="domain" description="EF-hand" evidence="5">
    <location>
        <begin position="66"/>
        <end position="101"/>
    </location>
</feature>
<evidence type="ECO:0000256" key="4">
    <source>
        <dbReference type="SAM" id="MobiDB-lite"/>
    </source>
</evidence>
<keyword evidence="1" id="KW-0479">Metal-binding</keyword>
<dbReference type="SMART" id="SM00054">
    <property type="entry name" value="EFh"/>
    <property type="match status" value="4"/>
</dbReference>
<evidence type="ECO:0000256" key="1">
    <source>
        <dbReference type="ARBA" id="ARBA00022723"/>
    </source>
</evidence>
<evidence type="ECO:0000259" key="5">
    <source>
        <dbReference type="PROSITE" id="PS50222"/>
    </source>
</evidence>
<gene>
    <name evidence="6" type="primary">CML36</name>
</gene>
<dbReference type="FunFam" id="1.10.238.10:FF:000338">
    <property type="entry name" value="Probable calcium-binding protein CML35"/>
    <property type="match status" value="1"/>
</dbReference>
<name>A0A6B9IJV4_FRAAN</name>
<dbReference type="PROSITE" id="PS00018">
    <property type="entry name" value="EF_HAND_1"/>
    <property type="match status" value="3"/>
</dbReference>
<organism evidence="6">
    <name type="scientific">Fragaria ananassa</name>
    <name type="common">Strawberry</name>
    <name type="synonym">Fragaria chiloensis x Fragaria virginiana</name>
    <dbReference type="NCBI Taxonomy" id="3747"/>
    <lineage>
        <taxon>Eukaryota</taxon>
        <taxon>Viridiplantae</taxon>
        <taxon>Streptophyta</taxon>
        <taxon>Embryophyta</taxon>
        <taxon>Tracheophyta</taxon>
        <taxon>Spermatophyta</taxon>
        <taxon>Magnoliopsida</taxon>
        <taxon>eudicotyledons</taxon>
        <taxon>Gunneridae</taxon>
        <taxon>Pentapetalae</taxon>
        <taxon>rosids</taxon>
        <taxon>fabids</taxon>
        <taxon>Rosales</taxon>
        <taxon>Rosaceae</taxon>
        <taxon>Rosoideae</taxon>
        <taxon>Potentilleae</taxon>
        <taxon>Fragariinae</taxon>
        <taxon>Fragaria</taxon>
    </lineage>
</organism>
<dbReference type="Gene3D" id="1.10.238.10">
    <property type="entry name" value="EF-hand"/>
    <property type="match status" value="2"/>
</dbReference>
<keyword evidence="3" id="KW-0106">Calcium</keyword>
<protein>
    <submittedName>
        <fullName evidence="6">Putative calcium-binding protein</fullName>
    </submittedName>
</protein>
<feature type="domain" description="EF-hand" evidence="5">
    <location>
        <begin position="140"/>
        <end position="175"/>
    </location>
</feature>
<sequence>MKLMKINSLSPKRLFRSKKDRSAVSRSDPPSFGSGTASSSSSDSLHKPGGPAATPTSVLPGDWSEFSSVDMAQAFRLIDRDNDGVVSRTELEALLKRLLGAEPPTQEEVAMMLSEVDGDGDGCIPLEALLHRFGPGCEPAGDSELREAFEVFDTDHDGKISAEELLRVFTAIGDERCTLEECRRMIAEVDKNGDGFVCFQDFARMMDLQR</sequence>
<dbReference type="CDD" id="cd00051">
    <property type="entry name" value="EFh"/>
    <property type="match status" value="2"/>
</dbReference>
<dbReference type="EMBL" id="MK966017">
    <property type="protein sequence ID" value="QGZ07677.1"/>
    <property type="molecule type" value="mRNA"/>
</dbReference>
<evidence type="ECO:0000256" key="3">
    <source>
        <dbReference type="ARBA" id="ARBA00022837"/>
    </source>
</evidence>
<dbReference type="SUPFAM" id="SSF47473">
    <property type="entry name" value="EF-hand"/>
    <property type="match status" value="1"/>
</dbReference>
<dbReference type="InterPro" id="IPR011992">
    <property type="entry name" value="EF-hand-dom_pair"/>
</dbReference>
<dbReference type="Pfam" id="PF13499">
    <property type="entry name" value="EF-hand_7"/>
    <property type="match status" value="2"/>
</dbReference>
<dbReference type="PANTHER" id="PTHR10891">
    <property type="entry name" value="EF-HAND CALCIUM-BINDING DOMAIN CONTAINING PROTEIN"/>
    <property type="match status" value="1"/>
</dbReference>
<accession>A0A6B9IJV4</accession>
<dbReference type="PROSITE" id="PS50222">
    <property type="entry name" value="EF_HAND_2"/>
    <property type="match status" value="3"/>
</dbReference>
<dbReference type="InterPro" id="IPR002048">
    <property type="entry name" value="EF_hand_dom"/>
</dbReference>
<dbReference type="AlphaFoldDB" id="A0A6B9IJV4"/>
<feature type="region of interest" description="Disordered" evidence="4">
    <location>
        <begin position="1"/>
        <end position="61"/>
    </location>
</feature>
<proteinExistence type="evidence at transcript level"/>
<keyword evidence="2" id="KW-0677">Repeat</keyword>
<reference evidence="6" key="1">
    <citation type="submission" date="2019-05" db="EMBL/GenBank/DDBJ databases">
        <title>Role of calcium in the defense response induced by brassinosteroids in strawberry plants.</title>
        <authorList>
            <person name="Furio R.N."/>
            <person name="Martinez-Zamora M.G."/>
            <person name="Salazar S.M."/>
            <person name="Coll Y."/>
            <person name="Martos G.G."/>
            <person name="Diaz-Ricci J.C."/>
        </authorList>
    </citation>
    <scope>NUCLEOTIDE SEQUENCE</scope>
</reference>
<dbReference type="InterPro" id="IPR039647">
    <property type="entry name" value="EF_hand_pair_protein_CML-like"/>
</dbReference>
<evidence type="ECO:0000313" key="6">
    <source>
        <dbReference type="EMBL" id="QGZ07677.1"/>
    </source>
</evidence>
<dbReference type="InterPro" id="IPR018247">
    <property type="entry name" value="EF_Hand_1_Ca_BS"/>
</dbReference>
<dbReference type="GO" id="GO:0005509">
    <property type="term" value="F:calcium ion binding"/>
    <property type="evidence" value="ECO:0007669"/>
    <property type="project" value="InterPro"/>
</dbReference>